<dbReference type="InterPro" id="IPR003477">
    <property type="entry name" value="PemK-like"/>
</dbReference>
<protein>
    <recommendedName>
        <fullName evidence="3">2,4-dihydroxyhept-2-ene-1,7-dioic acid aldolase</fullName>
    </recommendedName>
</protein>
<evidence type="ECO:0008006" key="3">
    <source>
        <dbReference type="Google" id="ProtNLM"/>
    </source>
</evidence>
<reference evidence="1 2" key="1">
    <citation type="journal article" date="2016" name="Nat. Commun.">
        <title>Thousands of microbial genomes shed light on interconnected biogeochemical processes in an aquifer system.</title>
        <authorList>
            <person name="Anantharaman K."/>
            <person name="Brown C.T."/>
            <person name="Hug L.A."/>
            <person name="Sharon I."/>
            <person name="Castelle C.J."/>
            <person name="Probst A.J."/>
            <person name="Thomas B.C."/>
            <person name="Singh A."/>
            <person name="Wilkins M.J."/>
            <person name="Karaoz U."/>
            <person name="Brodie E.L."/>
            <person name="Williams K.H."/>
            <person name="Hubbard S.S."/>
            <person name="Banfield J.F."/>
        </authorList>
    </citation>
    <scope>NUCLEOTIDE SEQUENCE [LARGE SCALE GENOMIC DNA]</scope>
</reference>
<evidence type="ECO:0000313" key="2">
    <source>
        <dbReference type="Proteomes" id="UP000178042"/>
    </source>
</evidence>
<proteinExistence type="predicted"/>
<dbReference type="InterPro" id="IPR011067">
    <property type="entry name" value="Plasmid_toxin/cell-grow_inhib"/>
</dbReference>
<sequence>MEKNYRAWTPIKKTLNNINGPRLFCHEREVWYCHLGENIGFEQDGRGDQFLRPVVIIRKFNNEVFWGVPLTRTQKDLPFYFAFTLQADTGVPIEKSTAVLSQVRLIDAKRLRRMIGYIFEKDITLLKKKLKALLP</sequence>
<name>A0A1F6DFD8_9BACT</name>
<dbReference type="GO" id="GO:0003677">
    <property type="term" value="F:DNA binding"/>
    <property type="evidence" value="ECO:0007669"/>
    <property type="project" value="InterPro"/>
</dbReference>
<dbReference type="Gene3D" id="2.30.30.110">
    <property type="match status" value="1"/>
</dbReference>
<dbReference type="Pfam" id="PF02452">
    <property type="entry name" value="PemK_toxin"/>
    <property type="match status" value="1"/>
</dbReference>
<evidence type="ECO:0000313" key="1">
    <source>
        <dbReference type="EMBL" id="OGG60037.1"/>
    </source>
</evidence>
<dbReference type="SUPFAM" id="SSF50118">
    <property type="entry name" value="Cell growth inhibitor/plasmid maintenance toxic component"/>
    <property type="match status" value="1"/>
</dbReference>
<gene>
    <name evidence="1" type="ORF">A3C86_03075</name>
</gene>
<comment type="caution">
    <text evidence="1">The sequence shown here is derived from an EMBL/GenBank/DDBJ whole genome shotgun (WGS) entry which is preliminary data.</text>
</comment>
<organism evidence="1 2">
    <name type="scientific">Candidatus Kaiserbacteria bacterium RIFCSPHIGHO2_02_FULL_49_16</name>
    <dbReference type="NCBI Taxonomy" id="1798490"/>
    <lineage>
        <taxon>Bacteria</taxon>
        <taxon>Candidatus Kaiseribacteriota</taxon>
    </lineage>
</organism>
<accession>A0A1F6DFD8</accession>
<dbReference type="AlphaFoldDB" id="A0A1F6DFD8"/>
<dbReference type="Proteomes" id="UP000178042">
    <property type="component" value="Unassembled WGS sequence"/>
</dbReference>
<dbReference type="EMBL" id="MFLD01000021">
    <property type="protein sequence ID" value="OGG60037.1"/>
    <property type="molecule type" value="Genomic_DNA"/>
</dbReference>